<protein>
    <recommendedName>
        <fullName evidence="2">DUF8164 domain-containing protein</fullName>
    </recommendedName>
</protein>
<accession>M0B883</accession>
<feature type="region of interest" description="Disordered" evidence="1">
    <location>
        <begin position="1"/>
        <end position="54"/>
    </location>
</feature>
<evidence type="ECO:0000313" key="3">
    <source>
        <dbReference type="EMBL" id="ELZ06995.1"/>
    </source>
</evidence>
<organism evidence="3 4">
    <name type="scientific">Natrialba aegyptia DSM 13077</name>
    <dbReference type="NCBI Taxonomy" id="1227491"/>
    <lineage>
        <taxon>Archaea</taxon>
        <taxon>Methanobacteriati</taxon>
        <taxon>Methanobacteriota</taxon>
        <taxon>Stenosarchaea group</taxon>
        <taxon>Halobacteria</taxon>
        <taxon>Halobacteriales</taxon>
        <taxon>Natrialbaceae</taxon>
        <taxon>Natrialba</taxon>
    </lineage>
</organism>
<dbReference type="EMBL" id="AOIP01000016">
    <property type="protein sequence ID" value="ELZ06995.1"/>
    <property type="molecule type" value="Genomic_DNA"/>
</dbReference>
<gene>
    <name evidence="3" type="ORF">C480_08227</name>
</gene>
<keyword evidence="4" id="KW-1185">Reference proteome</keyword>
<proteinExistence type="predicted"/>
<dbReference type="Proteomes" id="UP000011591">
    <property type="component" value="Unassembled WGS sequence"/>
</dbReference>
<feature type="compositionally biased region" description="Basic and acidic residues" evidence="1">
    <location>
        <begin position="23"/>
        <end position="41"/>
    </location>
</feature>
<dbReference type="Pfam" id="PF26498">
    <property type="entry name" value="DUF8164"/>
    <property type="match status" value="1"/>
</dbReference>
<feature type="region of interest" description="Disordered" evidence="1">
    <location>
        <begin position="129"/>
        <end position="200"/>
    </location>
</feature>
<name>M0B883_9EURY</name>
<dbReference type="InterPro" id="IPR058478">
    <property type="entry name" value="DUF8164"/>
</dbReference>
<dbReference type="PATRIC" id="fig|1227491.4.peg.1702"/>
<evidence type="ECO:0000259" key="2">
    <source>
        <dbReference type="Pfam" id="PF26498"/>
    </source>
</evidence>
<dbReference type="RefSeq" id="WP_006665127.1">
    <property type="nucleotide sequence ID" value="NZ_AOIP01000016.1"/>
</dbReference>
<reference evidence="3 4" key="1">
    <citation type="journal article" date="2014" name="PLoS Genet.">
        <title>Phylogenetically driven sequencing of extremely halophilic archaea reveals strategies for static and dynamic osmo-response.</title>
        <authorList>
            <person name="Becker E.A."/>
            <person name="Seitzer P.M."/>
            <person name="Tritt A."/>
            <person name="Larsen D."/>
            <person name="Krusor M."/>
            <person name="Yao A.I."/>
            <person name="Wu D."/>
            <person name="Madern D."/>
            <person name="Eisen J.A."/>
            <person name="Darling A.E."/>
            <person name="Facciotti M.T."/>
        </authorList>
    </citation>
    <scope>NUCLEOTIDE SEQUENCE [LARGE SCALE GENOMIC DNA]</scope>
    <source>
        <strain evidence="3 4">DSM 13077</strain>
    </source>
</reference>
<sequence>MPETPSASDERPTDSAEATADENAGKSDGSRTEGKKERSGEEPPTDPRSYSIGPLLKRSHIDSDGHLEVSIYVEGTGSLDDIDLDVFLKRPRIDPGERIELGVFVSGCDSVAEETISVFHDHDDVLDLTDPGTVRRNRVDSSETAGPANGASSGEANVTAADDETAPETVASPSTLFQHGTATDDRELRQKPLDGNSRDDPAYILEFNTRASATPGRYRLPVVLTYRSEAGIKQEKHVRTVRVNTWRERWEPWVTRGVLLGGVLGVCSAVYGGGSVPIPGALGVGL</sequence>
<comment type="caution">
    <text evidence="3">The sequence shown here is derived from an EMBL/GenBank/DDBJ whole genome shotgun (WGS) entry which is preliminary data.</text>
</comment>
<evidence type="ECO:0000256" key="1">
    <source>
        <dbReference type="SAM" id="MobiDB-lite"/>
    </source>
</evidence>
<dbReference type="AlphaFoldDB" id="M0B883"/>
<feature type="compositionally biased region" description="Polar residues" evidence="1">
    <location>
        <begin position="171"/>
        <end position="181"/>
    </location>
</feature>
<feature type="domain" description="DUF8164" evidence="2">
    <location>
        <begin position="50"/>
        <end position="263"/>
    </location>
</feature>
<evidence type="ECO:0000313" key="4">
    <source>
        <dbReference type="Proteomes" id="UP000011591"/>
    </source>
</evidence>
<dbReference type="OrthoDB" id="157609at2157"/>
<feature type="compositionally biased region" description="Basic and acidic residues" evidence="1">
    <location>
        <begin position="182"/>
        <end position="200"/>
    </location>
</feature>